<comment type="caution">
    <text evidence="2">The sequence shown here is derived from an EMBL/GenBank/DDBJ whole genome shotgun (WGS) entry which is preliminary data.</text>
</comment>
<keyword evidence="1" id="KW-0812">Transmembrane</keyword>
<accession>A0A2W4X2I1</accession>
<dbReference type="EMBL" id="QBMP01000181">
    <property type="protein sequence ID" value="PZO50772.1"/>
    <property type="molecule type" value="Genomic_DNA"/>
</dbReference>
<proteinExistence type="predicted"/>
<name>A0A2W4X2I1_9CYAN</name>
<sequence>MLSRLRRWINRFFNKSRKINHEPINKLSLIVIIIVDLFILFNVFSGLQDVSYWPISPDAAYPCHSEWQAYRNSTVKDKDYDILARSLTIDPNAFQQTYAQAAQGRLGEVSEICLQYEQTSNAVNSVENQAIAQNINNTQAEITSFQAKNNSIRQQYDSTLLEEIAGQPQSNSINNVEASQARANIEQNDRAIAQRQQTLTSLKTELAKSPEGQAFLALLADDTKFAPTDKGYRQASFWYPSIQLLFQGLFLLPLIALASAVHSFAQRRGYGYVALISWHLLAIFLIPLIWKIFEFLQVGFLLQWLSNIIAVLFGGLRFLWSYVQILLIPVIGFGIIKFCQKFVFNTRLQAANRVQQMRCVNCAKRIRKHDIHCPHCSYAQYHDCANCHNLTYQHLPHCKHCGVSQPLEL</sequence>
<feature type="transmembrane region" description="Helical" evidence="1">
    <location>
        <begin position="270"/>
        <end position="289"/>
    </location>
</feature>
<feature type="transmembrane region" description="Helical" evidence="1">
    <location>
        <begin position="27"/>
        <end position="47"/>
    </location>
</feature>
<evidence type="ECO:0000313" key="3">
    <source>
        <dbReference type="Proteomes" id="UP000249794"/>
    </source>
</evidence>
<feature type="transmembrane region" description="Helical" evidence="1">
    <location>
        <begin position="237"/>
        <end position="258"/>
    </location>
</feature>
<dbReference type="Proteomes" id="UP000249794">
    <property type="component" value="Unassembled WGS sequence"/>
</dbReference>
<gene>
    <name evidence="2" type="ORF">DCF15_15460</name>
</gene>
<evidence type="ECO:0000313" key="2">
    <source>
        <dbReference type="EMBL" id="PZO50772.1"/>
    </source>
</evidence>
<evidence type="ECO:0008006" key="4">
    <source>
        <dbReference type="Google" id="ProtNLM"/>
    </source>
</evidence>
<evidence type="ECO:0000256" key="1">
    <source>
        <dbReference type="SAM" id="Phobius"/>
    </source>
</evidence>
<feature type="transmembrane region" description="Helical" evidence="1">
    <location>
        <begin position="320"/>
        <end position="338"/>
    </location>
</feature>
<keyword evidence="1" id="KW-0472">Membrane</keyword>
<keyword evidence="1" id="KW-1133">Transmembrane helix</keyword>
<reference evidence="3" key="1">
    <citation type="submission" date="2018-04" db="EMBL/GenBank/DDBJ databases">
        <authorList>
            <person name="Cornet L."/>
        </authorList>
    </citation>
    <scope>NUCLEOTIDE SEQUENCE [LARGE SCALE GENOMIC DNA]</scope>
</reference>
<organism evidence="2 3">
    <name type="scientific">Phormidesmis priestleyi</name>
    <dbReference type="NCBI Taxonomy" id="268141"/>
    <lineage>
        <taxon>Bacteria</taxon>
        <taxon>Bacillati</taxon>
        <taxon>Cyanobacteriota</taxon>
        <taxon>Cyanophyceae</taxon>
        <taxon>Leptolyngbyales</taxon>
        <taxon>Leptolyngbyaceae</taxon>
        <taxon>Phormidesmis</taxon>
    </lineage>
</organism>
<protein>
    <recommendedName>
        <fullName evidence="4">Zinc ribbon domain-containing protein</fullName>
    </recommendedName>
</protein>
<reference evidence="2 3" key="2">
    <citation type="submission" date="2018-06" db="EMBL/GenBank/DDBJ databases">
        <title>Metagenomic assembly of (sub)arctic Cyanobacteria and their associated microbiome from non-axenic cultures.</title>
        <authorList>
            <person name="Baurain D."/>
        </authorList>
    </citation>
    <scope>NUCLEOTIDE SEQUENCE [LARGE SCALE GENOMIC DNA]</scope>
    <source>
        <strain evidence="2">ULC027bin1</strain>
    </source>
</reference>
<dbReference type="AlphaFoldDB" id="A0A2W4X2I1"/>